<comment type="caution">
    <text evidence="4">The sequence shown here is derived from an EMBL/GenBank/DDBJ whole genome shotgun (WGS) entry which is preliminary data.</text>
</comment>
<dbReference type="PANTHER" id="PTHR37826">
    <property type="entry name" value="FLOTILLIN BAND_7_5 DOMAIN PROTEIN"/>
    <property type="match status" value="1"/>
</dbReference>
<evidence type="ECO:0000259" key="3">
    <source>
        <dbReference type="Pfam" id="PF14237"/>
    </source>
</evidence>
<sequence>MGFMDSIRGEFIDIVEFLDDSRDTLVWRFPRHDNEIKNGAQLVVREGQIAVFVNEGEIADVFTPGTYTLETQNLPILSTLKGWKYGFDSPFKAEVYFVATRQFTDFKWGTQNPVTLRDAEFGMVRLRAFGTYALRIVDGGKLLKELVGTDPQFRTEEVAEFLRQSIVSQLGTALAKAGVPMLDLAANQQGIADQLALTLTEQLAPMGISIPRFVIENISLPPEVEAVLDKRTSMGVLGNLDQYAKFQAATAIGDAANNPGGAGEGVGLGVGVALGQQMASALAPQASQPAAPAAPAAPTAPAAPPPVPVASSAFFLAIGGQQVGPLERDAIKDKITAGEVTRETLVWRDGMDAWTPAADVAEVRALFAATPPPLPPAVPPAAAPQPPDEGTPPPVPPTA</sequence>
<dbReference type="InterPro" id="IPR033880">
    <property type="entry name" value="SPFH_YdjI"/>
</dbReference>
<dbReference type="PANTHER" id="PTHR37826:SF2">
    <property type="entry name" value="ZINC-RIBBON DOMAIN-CONTAINING PROTEIN"/>
    <property type="match status" value="1"/>
</dbReference>
<organism evidence="4 5">
    <name type="scientific">Nocardioides plantarum</name>
    <dbReference type="NCBI Taxonomy" id="29299"/>
    <lineage>
        <taxon>Bacteria</taxon>
        <taxon>Bacillati</taxon>
        <taxon>Actinomycetota</taxon>
        <taxon>Actinomycetes</taxon>
        <taxon>Propionibacteriales</taxon>
        <taxon>Nocardioidaceae</taxon>
        <taxon>Nocardioides</taxon>
    </lineage>
</organism>
<dbReference type="Pfam" id="PF14237">
    <property type="entry name" value="GYF_2"/>
    <property type="match status" value="1"/>
</dbReference>
<dbReference type="CDD" id="cd03408">
    <property type="entry name" value="SPFH_like_u1"/>
    <property type="match status" value="1"/>
</dbReference>
<protein>
    <submittedName>
        <fullName evidence="4">SPFH domain-containing protein</fullName>
    </submittedName>
</protein>
<reference evidence="4 5" key="1">
    <citation type="submission" date="2024-09" db="EMBL/GenBank/DDBJ databases">
        <authorList>
            <person name="Sun Q."/>
            <person name="Mori K."/>
        </authorList>
    </citation>
    <scope>NUCLEOTIDE SEQUENCE [LARGE SCALE GENOMIC DNA]</scope>
    <source>
        <strain evidence="4 5">JCM 9626</strain>
    </source>
</reference>
<feature type="region of interest" description="Disordered" evidence="1">
    <location>
        <begin position="370"/>
        <end position="399"/>
    </location>
</feature>
<feature type="domain" description="SPFH" evidence="2">
    <location>
        <begin position="26"/>
        <end position="236"/>
    </location>
</feature>
<dbReference type="InterPro" id="IPR036013">
    <property type="entry name" value="Band_7/SPFH_dom_sf"/>
</dbReference>
<dbReference type="SUPFAM" id="SSF117892">
    <property type="entry name" value="Band 7/SPFH domain"/>
    <property type="match status" value="1"/>
</dbReference>
<gene>
    <name evidence="4" type="ORF">ACFFRI_07135</name>
</gene>
<evidence type="ECO:0000256" key="1">
    <source>
        <dbReference type="SAM" id="MobiDB-lite"/>
    </source>
</evidence>
<dbReference type="EMBL" id="JBHMDG010000009">
    <property type="protein sequence ID" value="MFB9312814.1"/>
    <property type="molecule type" value="Genomic_DNA"/>
</dbReference>
<proteinExistence type="predicted"/>
<keyword evidence="5" id="KW-1185">Reference proteome</keyword>
<dbReference type="InterPro" id="IPR025640">
    <property type="entry name" value="GYF_2"/>
</dbReference>
<dbReference type="Gene3D" id="3.30.479.30">
    <property type="entry name" value="Band 7 domain"/>
    <property type="match status" value="1"/>
</dbReference>
<evidence type="ECO:0000259" key="2">
    <source>
        <dbReference type="Pfam" id="PF13421"/>
    </source>
</evidence>
<accession>A0ABV5K7T5</accession>
<feature type="domain" description="GYF" evidence="3">
    <location>
        <begin position="315"/>
        <end position="362"/>
    </location>
</feature>
<dbReference type="Proteomes" id="UP001589750">
    <property type="component" value="Unassembled WGS sequence"/>
</dbReference>
<evidence type="ECO:0000313" key="5">
    <source>
        <dbReference type="Proteomes" id="UP001589750"/>
    </source>
</evidence>
<evidence type="ECO:0000313" key="4">
    <source>
        <dbReference type="EMBL" id="MFB9312814.1"/>
    </source>
</evidence>
<dbReference type="Pfam" id="PF13421">
    <property type="entry name" value="Band_7_1"/>
    <property type="match status" value="1"/>
</dbReference>
<name>A0ABV5K7T5_9ACTN</name>
<dbReference type="RefSeq" id="WP_140011584.1">
    <property type="nucleotide sequence ID" value="NZ_JBHMDG010000009.1"/>
</dbReference>